<dbReference type="Proteomes" id="UP000054302">
    <property type="component" value="Unassembled WGS sequence"/>
</dbReference>
<keyword evidence="3" id="KW-1185">Reference proteome</keyword>
<dbReference type="VEuPathDB" id="FungiDB:PV10_05274"/>
<sequence length="135" mass="14883">MLVDAVEYGNTVVQYAIGLQNTQSSKRRRDEVDSGSDSKCGGVALPSKLLRVSGSKKRARNDDTGSEDEDYSKPLKKVRMTATKKRTRDGMEDSGDDGQTWRSSKKARLGGEKVEFAKVFKELDAFIKTSVKGSK</sequence>
<proteinExistence type="predicted"/>
<dbReference type="RefSeq" id="XP_016225699.1">
    <property type="nucleotide sequence ID" value="XM_016369911.1"/>
</dbReference>
<dbReference type="OrthoDB" id="4152429at2759"/>
<evidence type="ECO:0000256" key="1">
    <source>
        <dbReference type="SAM" id="MobiDB-lite"/>
    </source>
</evidence>
<dbReference type="EMBL" id="KN847522">
    <property type="protein sequence ID" value="KIV94125.1"/>
    <property type="molecule type" value="Genomic_DNA"/>
</dbReference>
<reference evidence="2 3" key="1">
    <citation type="submission" date="2015-01" db="EMBL/GenBank/DDBJ databases">
        <title>The Genome Sequence of Exophiala mesophila CBS40295.</title>
        <authorList>
            <consortium name="The Broad Institute Genomics Platform"/>
            <person name="Cuomo C."/>
            <person name="de Hoog S."/>
            <person name="Gorbushina A."/>
            <person name="Stielow B."/>
            <person name="Teixiera M."/>
            <person name="Abouelleil A."/>
            <person name="Chapman S.B."/>
            <person name="Priest M."/>
            <person name="Young S.K."/>
            <person name="Wortman J."/>
            <person name="Nusbaum C."/>
            <person name="Birren B."/>
        </authorList>
    </citation>
    <scope>NUCLEOTIDE SEQUENCE [LARGE SCALE GENOMIC DNA]</scope>
    <source>
        <strain evidence="2 3">CBS 40295</strain>
    </source>
</reference>
<dbReference type="GeneID" id="27323119"/>
<organism evidence="2 3">
    <name type="scientific">Exophiala mesophila</name>
    <name type="common">Black yeast-like fungus</name>
    <dbReference type="NCBI Taxonomy" id="212818"/>
    <lineage>
        <taxon>Eukaryota</taxon>
        <taxon>Fungi</taxon>
        <taxon>Dikarya</taxon>
        <taxon>Ascomycota</taxon>
        <taxon>Pezizomycotina</taxon>
        <taxon>Eurotiomycetes</taxon>
        <taxon>Chaetothyriomycetidae</taxon>
        <taxon>Chaetothyriales</taxon>
        <taxon>Herpotrichiellaceae</taxon>
        <taxon>Exophiala</taxon>
    </lineage>
</organism>
<dbReference type="AlphaFoldDB" id="A0A0D1WXJ2"/>
<feature type="compositionally biased region" description="Basic residues" evidence="1">
    <location>
        <begin position="74"/>
        <end position="87"/>
    </location>
</feature>
<dbReference type="HOGENOM" id="CLU_131056_0_0_1"/>
<accession>A0A0D1WXJ2</accession>
<protein>
    <submittedName>
        <fullName evidence="2">Uncharacterized protein</fullName>
    </submittedName>
</protein>
<name>A0A0D1WXJ2_EXOME</name>
<dbReference type="OMA" id="YCHELQS"/>
<feature type="region of interest" description="Disordered" evidence="1">
    <location>
        <begin position="22"/>
        <end position="108"/>
    </location>
</feature>
<evidence type="ECO:0000313" key="3">
    <source>
        <dbReference type="Proteomes" id="UP000054302"/>
    </source>
</evidence>
<gene>
    <name evidence="2" type="ORF">PV10_05274</name>
</gene>
<evidence type="ECO:0000313" key="2">
    <source>
        <dbReference type="EMBL" id="KIV94125.1"/>
    </source>
</evidence>